<dbReference type="Proteomes" id="UP000821845">
    <property type="component" value="Chromosome 2"/>
</dbReference>
<protein>
    <submittedName>
        <fullName evidence="1">Uncharacterized protein</fullName>
    </submittedName>
</protein>
<evidence type="ECO:0000313" key="2">
    <source>
        <dbReference type="Proteomes" id="UP000821845"/>
    </source>
</evidence>
<sequence length="203" mass="21959">MNPGVPYPALSTMDAGLSTSAPSYAALAAHGHPQLLLRSHNEDVCQGAAVEPPADSRQEHSHMMFLSPVVPNTPPANDPMKITKTNLDLAKKNIAKGTLRKTRNGIIVLTKNQDKFITFMNALQKNVVTSTAISIKVPEKRELCLKTTGVNPDIPGPSIINEINNRNSTAALDPNHCRVIITCKELSGNLTYWKLILSQDAGC</sequence>
<dbReference type="EMBL" id="CM023482">
    <property type="protein sequence ID" value="KAH6939508.1"/>
    <property type="molecule type" value="Genomic_DNA"/>
</dbReference>
<keyword evidence="2" id="KW-1185">Reference proteome</keyword>
<reference evidence="1" key="1">
    <citation type="submission" date="2020-05" db="EMBL/GenBank/DDBJ databases">
        <title>Large-scale comparative analyses of tick genomes elucidate their genetic diversity and vector capacities.</title>
        <authorList>
            <person name="Jia N."/>
            <person name="Wang J."/>
            <person name="Shi W."/>
            <person name="Du L."/>
            <person name="Sun Y."/>
            <person name="Zhan W."/>
            <person name="Jiang J."/>
            <person name="Wang Q."/>
            <person name="Zhang B."/>
            <person name="Ji P."/>
            <person name="Sakyi L.B."/>
            <person name="Cui X."/>
            <person name="Yuan T."/>
            <person name="Jiang B."/>
            <person name="Yang W."/>
            <person name="Lam T.T.-Y."/>
            <person name="Chang Q."/>
            <person name="Ding S."/>
            <person name="Wang X."/>
            <person name="Zhu J."/>
            <person name="Ruan X."/>
            <person name="Zhao L."/>
            <person name="Wei J."/>
            <person name="Que T."/>
            <person name="Du C."/>
            <person name="Cheng J."/>
            <person name="Dai P."/>
            <person name="Han X."/>
            <person name="Huang E."/>
            <person name="Gao Y."/>
            <person name="Liu J."/>
            <person name="Shao H."/>
            <person name="Ye R."/>
            <person name="Li L."/>
            <person name="Wei W."/>
            <person name="Wang X."/>
            <person name="Wang C."/>
            <person name="Yang T."/>
            <person name="Huo Q."/>
            <person name="Li W."/>
            <person name="Guo W."/>
            <person name="Chen H."/>
            <person name="Zhou L."/>
            <person name="Ni X."/>
            <person name="Tian J."/>
            <person name="Zhou Y."/>
            <person name="Sheng Y."/>
            <person name="Liu T."/>
            <person name="Pan Y."/>
            <person name="Xia L."/>
            <person name="Li J."/>
            <person name="Zhao F."/>
            <person name="Cao W."/>
        </authorList>
    </citation>
    <scope>NUCLEOTIDE SEQUENCE</scope>
    <source>
        <strain evidence="1">Hyas-2018</strain>
    </source>
</reference>
<comment type="caution">
    <text evidence="1">The sequence shown here is derived from an EMBL/GenBank/DDBJ whole genome shotgun (WGS) entry which is preliminary data.</text>
</comment>
<accession>A0ACB7SXA2</accession>
<evidence type="ECO:0000313" key="1">
    <source>
        <dbReference type="EMBL" id="KAH6939508.1"/>
    </source>
</evidence>
<proteinExistence type="predicted"/>
<gene>
    <name evidence="1" type="ORF">HPB50_018648</name>
</gene>
<organism evidence="1 2">
    <name type="scientific">Hyalomma asiaticum</name>
    <name type="common">Tick</name>
    <dbReference type="NCBI Taxonomy" id="266040"/>
    <lineage>
        <taxon>Eukaryota</taxon>
        <taxon>Metazoa</taxon>
        <taxon>Ecdysozoa</taxon>
        <taxon>Arthropoda</taxon>
        <taxon>Chelicerata</taxon>
        <taxon>Arachnida</taxon>
        <taxon>Acari</taxon>
        <taxon>Parasitiformes</taxon>
        <taxon>Ixodida</taxon>
        <taxon>Ixodoidea</taxon>
        <taxon>Ixodidae</taxon>
        <taxon>Hyalomminae</taxon>
        <taxon>Hyalomma</taxon>
    </lineage>
</organism>
<name>A0ACB7SXA2_HYAAI</name>